<dbReference type="GO" id="GO:0008270">
    <property type="term" value="F:zinc ion binding"/>
    <property type="evidence" value="ECO:0007669"/>
    <property type="project" value="UniProtKB-KW"/>
</dbReference>
<protein>
    <recommendedName>
        <fullName evidence="8">Polycomb protein VEFS-Box domain-containing protein</fullName>
    </recommendedName>
</protein>
<dbReference type="PANTHER" id="PTHR22597:SF0">
    <property type="entry name" value="POLYCOMB PROTEIN SUZ12"/>
    <property type="match status" value="1"/>
</dbReference>
<keyword evidence="6" id="KW-0804">Transcription</keyword>
<dbReference type="OrthoDB" id="166746at2759"/>
<feature type="compositionally biased region" description="Acidic residues" evidence="7">
    <location>
        <begin position="62"/>
        <end position="73"/>
    </location>
</feature>
<organism evidence="9 10">
    <name type="scientific">Cudoniella acicularis</name>
    <dbReference type="NCBI Taxonomy" id="354080"/>
    <lineage>
        <taxon>Eukaryota</taxon>
        <taxon>Fungi</taxon>
        <taxon>Dikarya</taxon>
        <taxon>Ascomycota</taxon>
        <taxon>Pezizomycotina</taxon>
        <taxon>Leotiomycetes</taxon>
        <taxon>Helotiales</taxon>
        <taxon>Tricladiaceae</taxon>
        <taxon>Cudoniella</taxon>
    </lineage>
</organism>
<evidence type="ECO:0000256" key="6">
    <source>
        <dbReference type="ARBA" id="ARBA00023163"/>
    </source>
</evidence>
<keyword evidence="2" id="KW-0479">Metal-binding</keyword>
<evidence type="ECO:0000256" key="7">
    <source>
        <dbReference type="SAM" id="MobiDB-lite"/>
    </source>
</evidence>
<evidence type="ECO:0000256" key="5">
    <source>
        <dbReference type="ARBA" id="ARBA00023015"/>
    </source>
</evidence>
<feature type="region of interest" description="Disordered" evidence="7">
    <location>
        <begin position="889"/>
        <end position="931"/>
    </location>
</feature>
<comment type="caution">
    <text evidence="9">The sequence shown here is derived from an EMBL/GenBank/DDBJ whole genome shotgun (WGS) entry which is preliminary data.</text>
</comment>
<dbReference type="EMBL" id="JAAMPI010000780">
    <property type="protein sequence ID" value="KAF4628662.1"/>
    <property type="molecule type" value="Genomic_DNA"/>
</dbReference>
<name>A0A8H4W021_9HELO</name>
<feature type="region of interest" description="Disordered" evidence="7">
    <location>
        <begin position="612"/>
        <end position="639"/>
    </location>
</feature>
<accession>A0A8H4W021</accession>
<dbReference type="PANTHER" id="PTHR22597">
    <property type="entry name" value="POLYCOMB GROUP PROTEIN"/>
    <property type="match status" value="1"/>
</dbReference>
<feature type="compositionally biased region" description="Polar residues" evidence="7">
    <location>
        <begin position="83"/>
        <end position="93"/>
    </location>
</feature>
<dbReference type="GO" id="GO:0016586">
    <property type="term" value="C:RSC-type complex"/>
    <property type="evidence" value="ECO:0007669"/>
    <property type="project" value="TreeGrafter"/>
</dbReference>
<sequence length="953" mass="107564">MSSTTNREEGATVVAHLHLLLANGSGCHPFLQRNARKAVHSLTTMGSGLSVLKAFGARSFDDPELQDEEDDEDPRPAKRRKATNFTPSRSVSRNGEFPGLRKPLDHVTNENARSPQRFMDKPIPFEPLYSSRKPRPAAPVVPAAKPPDQEFKLSGNSIKNILPKDPINFGKALRVDVQAIYPKTEESARLDSTGARGGGRSFEIQCKCSVALFYQKDDSDSESQNWVETCRHVKPCIMHIAKKRDGEITREFEFAEPFVFTAQEFEVRKGFQRSAKRKGPSLMTSTYGLTDKYRLQIYLEPEHHQPTWPPLYVPTLDWLIENDQLTPDSHSVSRAIEDGEATDDEIFFYGGVNNLLTPGNQRTIEMRVCLEQSKKQASGYEIKTHIQWALSSHLSPMIAKPIKKEYPQSATALQSVPVNTVPASPLALKSEHISAPDSPANNRAQRQRSNVATYNLKALSAQAQGRSPRVRRTREVMARDHPDGTSVTYSFGRADAAESGVKQQTVIHSLDCPFCKSHNRSVNHLRLHLQNSHGSFKFSLRRSNPPRIQFFVEIAKARPTSSSSERARTFQLGRPMTLFDLEKFLNGDDSWVRARQGPQHNMWAQHLIGSRANDSSLSSSPHESRHSSPNTSNDTDDFMDLETRKRDGSMKLPVRPKKVLYVPVTGRPLYDTNSKRVLQPGEELPGRDDEKDEGWLHQKHRDAINDFSDLSTEEKAYINQWNPFIMDQNLTSTIYLPDALLRFVQENKVWFAETKSRTRYFTFQCEYFIIRGVITKKLYSTCMDVIRQVRIAKKQNEDDEMDGVEEETAPRHRGQMDCICGASTQPPARPLIISMEFGGGAHFLIIHVCEPRLVSRSLTGPAVGFRSADEPILIFPKSLPLLYRTAPKTKVPKPKHKHHHLNPSHNTRNSIRKDHHRDGPRAASPAPLAPTIDATTNIEFRNWGFPGFGVELA</sequence>
<evidence type="ECO:0000313" key="9">
    <source>
        <dbReference type="EMBL" id="KAF4628662.1"/>
    </source>
</evidence>
<feature type="compositionally biased region" description="Basic residues" evidence="7">
    <location>
        <begin position="890"/>
        <end position="902"/>
    </location>
</feature>
<evidence type="ECO:0000256" key="3">
    <source>
        <dbReference type="ARBA" id="ARBA00022771"/>
    </source>
</evidence>
<evidence type="ECO:0000256" key="1">
    <source>
        <dbReference type="ARBA" id="ARBA00007416"/>
    </source>
</evidence>
<keyword evidence="5" id="KW-0805">Transcription regulation</keyword>
<feature type="domain" description="Polycomb protein VEFS-Box" evidence="8">
    <location>
        <begin position="661"/>
        <end position="765"/>
    </location>
</feature>
<dbReference type="Proteomes" id="UP000566819">
    <property type="component" value="Unassembled WGS sequence"/>
</dbReference>
<keyword evidence="3" id="KW-0863">Zinc-finger</keyword>
<gene>
    <name evidence="9" type="ORF">G7Y89_g9492</name>
</gene>
<dbReference type="InterPro" id="IPR019135">
    <property type="entry name" value="Polycomb_protein_VEFS-Box"/>
</dbReference>
<dbReference type="AlphaFoldDB" id="A0A8H4W021"/>
<evidence type="ECO:0000259" key="8">
    <source>
        <dbReference type="Pfam" id="PF09733"/>
    </source>
</evidence>
<evidence type="ECO:0000256" key="2">
    <source>
        <dbReference type="ARBA" id="ARBA00022723"/>
    </source>
</evidence>
<dbReference type="Pfam" id="PF09733">
    <property type="entry name" value="VEFS-Box"/>
    <property type="match status" value="1"/>
</dbReference>
<dbReference type="GO" id="GO:0031490">
    <property type="term" value="F:chromatin DNA binding"/>
    <property type="evidence" value="ECO:0007669"/>
    <property type="project" value="TreeGrafter"/>
</dbReference>
<reference evidence="9 10" key="1">
    <citation type="submission" date="2020-03" db="EMBL/GenBank/DDBJ databases">
        <title>Draft Genome Sequence of Cudoniella acicularis.</title>
        <authorList>
            <person name="Buettner E."/>
            <person name="Kellner H."/>
        </authorList>
    </citation>
    <scope>NUCLEOTIDE SEQUENCE [LARGE SCALE GENOMIC DNA]</scope>
    <source>
        <strain evidence="9 10">DSM 108380</strain>
    </source>
</reference>
<evidence type="ECO:0000313" key="10">
    <source>
        <dbReference type="Proteomes" id="UP000566819"/>
    </source>
</evidence>
<proteinExistence type="inferred from homology"/>
<feature type="region of interest" description="Disordered" evidence="7">
    <location>
        <begin position="60"/>
        <end position="108"/>
    </location>
</feature>
<evidence type="ECO:0000256" key="4">
    <source>
        <dbReference type="ARBA" id="ARBA00022833"/>
    </source>
</evidence>
<keyword evidence="10" id="KW-1185">Reference proteome</keyword>
<comment type="similarity">
    <text evidence="1">Belongs to the VEFS (VRN2-EMF2-FIS2-SU(Z)12) family.</text>
</comment>
<keyword evidence="4" id="KW-0862">Zinc</keyword>
<dbReference type="CDD" id="cd21552">
    <property type="entry name" value="VEFS-box_ctSUZ12-like"/>
    <property type="match status" value="1"/>
</dbReference>